<dbReference type="OrthoDB" id="1029639at2759"/>
<organism evidence="2 3">
    <name type="scientific">Pieris macdunnoughi</name>
    <dbReference type="NCBI Taxonomy" id="345717"/>
    <lineage>
        <taxon>Eukaryota</taxon>
        <taxon>Metazoa</taxon>
        <taxon>Ecdysozoa</taxon>
        <taxon>Arthropoda</taxon>
        <taxon>Hexapoda</taxon>
        <taxon>Insecta</taxon>
        <taxon>Pterygota</taxon>
        <taxon>Neoptera</taxon>
        <taxon>Endopterygota</taxon>
        <taxon>Lepidoptera</taxon>
        <taxon>Glossata</taxon>
        <taxon>Ditrysia</taxon>
        <taxon>Papilionoidea</taxon>
        <taxon>Pieridae</taxon>
        <taxon>Pierinae</taxon>
        <taxon>Pieris</taxon>
    </lineage>
</organism>
<sequence length="96" mass="11197">MYAVSIVGAVYLVGYMQWSVAWLIGPVVLSVLRDQWRRENEYRRNLAKVVAVSSEKDVDCNSPRRHWSGRGARPPNVSRRALRVSFHFMMCTYYVM</sequence>
<dbReference type="EMBL" id="CAJOBZ010000052">
    <property type="protein sequence ID" value="CAF4918301.1"/>
    <property type="molecule type" value="Genomic_DNA"/>
</dbReference>
<gene>
    <name evidence="2" type="ORF">PMACD_LOCUS12795</name>
</gene>
<evidence type="ECO:0000313" key="3">
    <source>
        <dbReference type="Proteomes" id="UP000663880"/>
    </source>
</evidence>
<evidence type="ECO:0000313" key="2">
    <source>
        <dbReference type="EMBL" id="CAF4918301.1"/>
    </source>
</evidence>
<accession>A0A821W9C0</accession>
<keyword evidence="3" id="KW-1185">Reference proteome</keyword>
<keyword evidence="1" id="KW-1133">Transmembrane helix</keyword>
<feature type="transmembrane region" description="Helical" evidence="1">
    <location>
        <begin position="6"/>
        <end position="32"/>
    </location>
</feature>
<dbReference type="AlphaFoldDB" id="A0A821W9C0"/>
<keyword evidence="1" id="KW-0472">Membrane</keyword>
<name>A0A821W9C0_9NEOP</name>
<protein>
    <submittedName>
        <fullName evidence="2">Uncharacterized protein</fullName>
    </submittedName>
</protein>
<dbReference type="Proteomes" id="UP000663880">
    <property type="component" value="Unassembled WGS sequence"/>
</dbReference>
<keyword evidence="1" id="KW-0812">Transmembrane</keyword>
<comment type="caution">
    <text evidence="2">The sequence shown here is derived from an EMBL/GenBank/DDBJ whole genome shotgun (WGS) entry which is preliminary data.</text>
</comment>
<proteinExistence type="predicted"/>
<evidence type="ECO:0000256" key="1">
    <source>
        <dbReference type="SAM" id="Phobius"/>
    </source>
</evidence>
<reference evidence="2" key="1">
    <citation type="submission" date="2021-02" db="EMBL/GenBank/DDBJ databases">
        <authorList>
            <person name="Steward A R."/>
        </authorList>
    </citation>
    <scope>NUCLEOTIDE SEQUENCE</scope>
</reference>